<evidence type="ECO:0000313" key="11">
    <source>
        <dbReference type="EMBL" id="KAJ2689189.1"/>
    </source>
</evidence>
<dbReference type="FunFam" id="1.20.1740.10:FF:000013">
    <property type="entry name" value="Solute carrier family 12 member"/>
    <property type="match status" value="1"/>
</dbReference>
<evidence type="ECO:0000256" key="3">
    <source>
        <dbReference type="ARBA" id="ARBA00022448"/>
    </source>
</evidence>
<dbReference type="GO" id="GO:0006884">
    <property type="term" value="P:cell volume homeostasis"/>
    <property type="evidence" value="ECO:0007669"/>
    <property type="project" value="TreeGrafter"/>
</dbReference>
<feature type="transmembrane region" description="Helical" evidence="8">
    <location>
        <begin position="208"/>
        <end position="232"/>
    </location>
</feature>
<dbReference type="InterPro" id="IPR018491">
    <property type="entry name" value="SLC12_C"/>
</dbReference>
<feature type="transmembrane region" description="Helical" evidence="8">
    <location>
        <begin position="380"/>
        <end position="401"/>
    </location>
</feature>
<gene>
    <name evidence="11" type="ORF">IWW39_001651</name>
</gene>
<keyword evidence="3" id="KW-0813">Transport</keyword>
<feature type="transmembrane region" description="Helical" evidence="8">
    <location>
        <begin position="344"/>
        <end position="368"/>
    </location>
</feature>
<organism evidence="11 12">
    <name type="scientific">Coemansia spiralis</name>
    <dbReference type="NCBI Taxonomy" id="417178"/>
    <lineage>
        <taxon>Eukaryota</taxon>
        <taxon>Fungi</taxon>
        <taxon>Fungi incertae sedis</taxon>
        <taxon>Zoopagomycota</taxon>
        <taxon>Kickxellomycotina</taxon>
        <taxon>Kickxellomycetes</taxon>
        <taxon>Kickxellales</taxon>
        <taxon>Kickxellaceae</taxon>
        <taxon>Coemansia</taxon>
    </lineage>
</organism>
<evidence type="ECO:0000256" key="6">
    <source>
        <dbReference type="ARBA" id="ARBA00023136"/>
    </source>
</evidence>
<dbReference type="Gene3D" id="1.20.1740.10">
    <property type="entry name" value="Amino acid/polyamine transporter I"/>
    <property type="match status" value="1"/>
</dbReference>
<dbReference type="PANTHER" id="PTHR11827:SF72">
    <property type="entry name" value="GH08340P"/>
    <property type="match status" value="1"/>
</dbReference>
<dbReference type="AlphaFoldDB" id="A0A9W8GPU1"/>
<evidence type="ECO:0000256" key="7">
    <source>
        <dbReference type="SAM" id="MobiDB-lite"/>
    </source>
</evidence>
<keyword evidence="5 8" id="KW-1133">Transmembrane helix</keyword>
<keyword evidence="12" id="KW-1185">Reference proteome</keyword>
<dbReference type="Pfam" id="PF00324">
    <property type="entry name" value="AA_permease"/>
    <property type="match status" value="1"/>
</dbReference>
<sequence length="1262" mass="137560">MPRFLSRAGTRIDDLERQLARVGSVDNDDISADEGADWPSQAAEAPTETTALLEPGVALRQALPANARHSTDGHGLSIYVPQSQQQDELRRDTSLDNSNAGVEADGAPRTHPLWSGKARNKAGAAARKLGTWDGVFLPVMLSIWGILVFVRMGYFLGQIGIIGTIASFVCGYLVTTMTTLSISAISTNGTVKGGGPYYMLSRSLGPEFGGSIGLMFYAGTLLSGVLNAVAFVEPLMSNFGRTGGDITHMFPEGERWHILYSSILLVFCTVVCLTGAQVFAKASTVLSTFIIASTAMILASFVFQQPFIDEEKAIHYTSWSLATFKENLWPELAPIKEGRPSETFGSVLGVLFPACIGVMAGASMSSALRKPSKSIPQGTLWAVVITFVLYLTIVVCLGSTTRRSTLRDNFNVLQEINILPIIVPIGAITTSVTSTLSGVLSSASILQAIAKDDLFACLGPFKRVSRSDNPTRAIVITYVISQFAFFMGDTNAVAPYTTMFNLIMFGFVNLACLVLKLAASVNFRPTFHYFKAWTACLGAFGCFAVMLFVDMVSALVSTGVVILLFLYVHYTCPPKPWGDVTQSLIYHQCRKYMLRLDLRKDHVKFWRPQILLLVHNPRSSLHLIRFCNALKKGGLYVIGHVIKGRFYELLPEFRQQESAWMRLIDVLHVKAFLNLAIDKEDDAGARSIIFGAGLGGMRPNIVVMGFLNLGHRMDAADGACVDEFCDDVHSYDSSIDDMELPTDNIKLNLPISAVAYVRIVEDVLMMGKAVGIAYGFSELGSVLPPIPHIDASNGLRGTDSLWSARPPAETRQADTKRYIDLWPIQIGTATTVTGASNDHASYLTNFDSYVMVLQLGTVLHLVPYWNKHYTLRVMCFVENESDVAEEYRRVDKLLRDLRVMAELRVHYLRGAGLSTYDEASNEMAIRQNPPPKPSVMPEDGLVVGQTKSVNIKQSMSSVGESSVVTGGFSMKVNLPMPLRYETRRIGSRRGSGNSLGLSSSSSSDEDSDPETDSPTGFNDDASRRTSVQLSALPRFATISGTNPRQRQRVTSGQGSFWRKRRSSVEPSRGSHVIVGNLPLGSKDVNIRMKPHRRGSDGAMVLSDFYSRTLAAVASQVATSSTALGKQQNRMSDVPLEDFSVAEVSPPTGNVCPGSAFKSFTFASAMPEAADVGNGGELGARRTTDFNDMPVNTQNRILNEMIRRQCSDSTTALIFTTLQAPEPGTSDSETKAMEYLKDIDALARGLPPVFLVHATSLTVTTSL</sequence>
<name>A0A9W8GPU1_9FUNG</name>
<evidence type="ECO:0000256" key="5">
    <source>
        <dbReference type="ARBA" id="ARBA00022989"/>
    </source>
</evidence>
<feature type="region of interest" description="Disordered" evidence="7">
    <location>
        <begin position="82"/>
        <end position="117"/>
    </location>
</feature>
<evidence type="ECO:0000259" key="10">
    <source>
        <dbReference type="Pfam" id="PF03522"/>
    </source>
</evidence>
<dbReference type="Pfam" id="PF03522">
    <property type="entry name" value="SLC12"/>
    <property type="match status" value="1"/>
</dbReference>
<feature type="region of interest" description="Disordered" evidence="7">
    <location>
        <begin position="983"/>
        <end position="1071"/>
    </location>
</feature>
<dbReference type="Proteomes" id="UP001151516">
    <property type="component" value="Unassembled WGS sequence"/>
</dbReference>
<dbReference type="GO" id="GO:0015379">
    <property type="term" value="F:potassium:chloride symporter activity"/>
    <property type="evidence" value="ECO:0007669"/>
    <property type="project" value="TreeGrafter"/>
</dbReference>
<comment type="caution">
    <text evidence="11">The sequence shown here is derived from an EMBL/GenBank/DDBJ whole genome shotgun (WGS) entry which is preliminary data.</text>
</comment>
<feature type="transmembrane region" description="Helical" evidence="8">
    <location>
        <begin position="535"/>
        <end position="568"/>
    </location>
</feature>
<proteinExistence type="inferred from homology"/>
<dbReference type="InterPro" id="IPR004842">
    <property type="entry name" value="SLC12A_fam"/>
</dbReference>
<dbReference type="GO" id="GO:0055064">
    <property type="term" value="P:chloride ion homeostasis"/>
    <property type="evidence" value="ECO:0007669"/>
    <property type="project" value="TreeGrafter"/>
</dbReference>
<evidence type="ECO:0000256" key="8">
    <source>
        <dbReference type="SAM" id="Phobius"/>
    </source>
</evidence>
<dbReference type="GO" id="GO:0055075">
    <property type="term" value="P:potassium ion homeostasis"/>
    <property type="evidence" value="ECO:0007669"/>
    <property type="project" value="TreeGrafter"/>
</dbReference>
<feature type="compositionally biased region" description="Acidic residues" evidence="7">
    <location>
        <begin position="26"/>
        <end position="36"/>
    </location>
</feature>
<keyword evidence="4 8" id="KW-0812">Transmembrane</keyword>
<reference evidence="11" key="1">
    <citation type="submission" date="2022-07" db="EMBL/GenBank/DDBJ databases">
        <title>Phylogenomic reconstructions and comparative analyses of Kickxellomycotina fungi.</title>
        <authorList>
            <person name="Reynolds N.K."/>
            <person name="Stajich J.E."/>
            <person name="Barry K."/>
            <person name="Grigoriev I.V."/>
            <person name="Crous P."/>
            <person name="Smith M.E."/>
        </authorList>
    </citation>
    <scope>NUCLEOTIDE SEQUENCE</scope>
    <source>
        <strain evidence="11">CBS 109367</strain>
    </source>
</reference>
<evidence type="ECO:0000256" key="4">
    <source>
        <dbReference type="ARBA" id="ARBA00022692"/>
    </source>
</evidence>
<feature type="transmembrane region" description="Helical" evidence="8">
    <location>
        <begin position="421"/>
        <end position="450"/>
    </location>
</feature>
<feature type="transmembrane region" description="Helical" evidence="8">
    <location>
        <begin position="258"/>
        <end position="278"/>
    </location>
</feature>
<evidence type="ECO:0000313" key="12">
    <source>
        <dbReference type="Proteomes" id="UP001151516"/>
    </source>
</evidence>
<dbReference type="PANTHER" id="PTHR11827">
    <property type="entry name" value="SOLUTE CARRIER FAMILY 12, CATION COTRANSPORTERS"/>
    <property type="match status" value="1"/>
</dbReference>
<accession>A0A9W8GPU1</accession>
<feature type="domain" description="SLC12A transporter C-terminal" evidence="10">
    <location>
        <begin position="623"/>
        <end position="707"/>
    </location>
</feature>
<feature type="compositionally biased region" description="Polar residues" evidence="7">
    <location>
        <begin position="1038"/>
        <end position="1054"/>
    </location>
</feature>
<keyword evidence="6 8" id="KW-0472">Membrane</keyword>
<comment type="subcellular location">
    <subcellularLocation>
        <location evidence="1">Membrane</location>
        <topology evidence="1">Multi-pass membrane protein</topology>
    </subcellularLocation>
</comment>
<feature type="transmembrane region" description="Helical" evidence="8">
    <location>
        <begin position="500"/>
        <end position="523"/>
    </location>
</feature>
<evidence type="ECO:0000256" key="2">
    <source>
        <dbReference type="ARBA" id="ARBA00010593"/>
    </source>
</evidence>
<dbReference type="GO" id="GO:0034486">
    <property type="term" value="P:vacuolar transmembrane transport"/>
    <property type="evidence" value="ECO:0007669"/>
    <property type="project" value="TreeGrafter"/>
</dbReference>
<feature type="domain" description="Amino acid permease/ SLC12A" evidence="9">
    <location>
        <begin position="135"/>
        <end position="611"/>
    </location>
</feature>
<dbReference type="GO" id="GO:0005774">
    <property type="term" value="C:vacuolar membrane"/>
    <property type="evidence" value="ECO:0007669"/>
    <property type="project" value="TreeGrafter"/>
</dbReference>
<dbReference type="OrthoDB" id="2020542at2759"/>
<feature type="transmembrane region" description="Helical" evidence="8">
    <location>
        <begin position="129"/>
        <end position="149"/>
    </location>
</feature>
<evidence type="ECO:0000256" key="1">
    <source>
        <dbReference type="ARBA" id="ARBA00004141"/>
    </source>
</evidence>
<dbReference type="EMBL" id="JANBTX010000030">
    <property type="protein sequence ID" value="KAJ2689189.1"/>
    <property type="molecule type" value="Genomic_DNA"/>
</dbReference>
<comment type="similarity">
    <text evidence="2">Belongs to the SLC12A transporter family.</text>
</comment>
<dbReference type="InterPro" id="IPR004841">
    <property type="entry name" value="AA-permease/SLC12A_dom"/>
</dbReference>
<feature type="region of interest" description="Disordered" evidence="7">
    <location>
        <begin position="26"/>
        <end position="48"/>
    </location>
</feature>
<protein>
    <submittedName>
        <fullName evidence="11">Uncharacterized protein</fullName>
    </submittedName>
</protein>
<feature type="compositionally biased region" description="Low complexity" evidence="7">
    <location>
        <begin position="988"/>
        <end position="1002"/>
    </location>
</feature>
<feature type="transmembrane region" description="Helical" evidence="8">
    <location>
        <begin position="285"/>
        <end position="303"/>
    </location>
</feature>
<evidence type="ECO:0000259" key="9">
    <source>
        <dbReference type="Pfam" id="PF00324"/>
    </source>
</evidence>